<dbReference type="PROSITE" id="PS51707">
    <property type="entry name" value="CYTH"/>
    <property type="match status" value="1"/>
</dbReference>
<proteinExistence type="predicted"/>
<dbReference type="CDD" id="cd07756">
    <property type="entry name" value="CYTH-like_Pase_CHAD"/>
    <property type="match status" value="1"/>
</dbReference>
<accession>A0A552WYN8</accession>
<dbReference type="GO" id="GO:0050355">
    <property type="term" value="F:inorganic triphosphate phosphatase activity"/>
    <property type="evidence" value="ECO:0007669"/>
    <property type="project" value="InterPro"/>
</dbReference>
<dbReference type="Pfam" id="PF01928">
    <property type="entry name" value="CYTH"/>
    <property type="match status" value="1"/>
</dbReference>
<name>A0A552WYN8_9GAMM</name>
<dbReference type="GO" id="GO:0046872">
    <property type="term" value="F:metal ion binding"/>
    <property type="evidence" value="ECO:0007669"/>
    <property type="project" value="TreeGrafter"/>
</dbReference>
<keyword evidence="3" id="KW-1185">Reference proteome</keyword>
<dbReference type="SUPFAM" id="SSF55154">
    <property type="entry name" value="CYTH-like phosphatases"/>
    <property type="match status" value="1"/>
</dbReference>
<dbReference type="InterPro" id="IPR023577">
    <property type="entry name" value="CYTH_domain"/>
</dbReference>
<feature type="domain" description="CYTH" evidence="1">
    <location>
        <begin position="14"/>
        <end position="213"/>
    </location>
</feature>
<dbReference type="EMBL" id="VJWL01000005">
    <property type="protein sequence ID" value="TRW47932.1"/>
    <property type="molecule type" value="Genomic_DNA"/>
</dbReference>
<dbReference type="PANTHER" id="PTHR39569">
    <property type="entry name" value="INORGANIC TRIPHOSPHATASE"/>
    <property type="match status" value="1"/>
</dbReference>
<evidence type="ECO:0000313" key="3">
    <source>
        <dbReference type="Proteomes" id="UP000320359"/>
    </source>
</evidence>
<dbReference type="InterPro" id="IPR033469">
    <property type="entry name" value="CYTH-like_dom_sf"/>
</dbReference>
<dbReference type="OrthoDB" id="3034217at2"/>
<evidence type="ECO:0000259" key="1">
    <source>
        <dbReference type="PROSITE" id="PS51707"/>
    </source>
</evidence>
<reference evidence="2 3" key="1">
    <citation type="submission" date="2019-07" db="EMBL/GenBank/DDBJ databases">
        <authorList>
            <person name="Yang M."/>
            <person name="Zhao D."/>
            <person name="Xiang H."/>
        </authorList>
    </citation>
    <scope>NUCLEOTIDE SEQUENCE [LARGE SCALE GENOMIC DNA]</scope>
    <source>
        <strain evidence="2 3">IM1326</strain>
    </source>
</reference>
<dbReference type="Proteomes" id="UP000320359">
    <property type="component" value="Unassembled WGS sequence"/>
</dbReference>
<dbReference type="AlphaFoldDB" id="A0A552WYN8"/>
<comment type="caution">
    <text evidence="2">The sequence shown here is derived from an EMBL/GenBank/DDBJ whole genome shotgun (WGS) entry which is preliminary data.</text>
</comment>
<organism evidence="2 3">
    <name type="scientific">Aliidiomarina halalkaliphila</name>
    <dbReference type="NCBI Taxonomy" id="2593535"/>
    <lineage>
        <taxon>Bacteria</taxon>
        <taxon>Pseudomonadati</taxon>
        <taxon>Pseudomonadota</taxon>
        <taxon>Gammaproteobacteria</taxon>
        <taxon>Alteromonadales</taxon>
        <taxon>Idiomarinaceae</taxon>
        <taxon>Aliidiomarina</taxon>
    </lineage>
</organism>
<evidence type="ECO:0000313" key="2">
    <source>
        <dbReference type="EMBL" id="TRW47932.1"/>
    </source>
</evidence>
<gene>
    <name evidence="2" type="ORF">FM042_11395</name>
</gene>
<dbReference type="SMART" id="SM01118">
    <property type="entry name" value="CYTH"/>
    <property type="match status" value="1"/>
</dbReference>
<dbReference type="InterPro" id="IPR039013">
    <property type="entry name" value="YgiF"/>
</dbReference>
<protein>
    <submittedName>
        <fullName evidence="2">CYTH domain-containing protein</fullName>
    </submittedName>
</protein>
<dbReference type="PANTHER" id="PTHR39569:SF1">
    <property type="entry name" value="INORGANIC TRIPHOSPHATASE"/>
    <property type="match status" value="1"/>
</dbReference>
<sequence>MESIRPRCVIVTNDQEIELKFLIDNKEIDALRQYLDARAKPLDPLQLDNTYFDTPDEVLSEERIGLRIRRWNDQCEQTIKLAGVQQGAMSQRPEYNQPCDSDVPDLTKFPEDIFGDHLDPVAITAQLVPMFQVAFLRERWLCDAEGTLIEVALDQGRIIAGEREEPVCELELELIDGDVSEIERLVSDLEPHVALTPGTLSKAQRGFALRDKAKS</sequence>
<dbReference type="Gene3D" id="2.40.320.10">
    <property type="entry name" value="Hypothetical Protein Pfu-838710-001"/>
    <property type="match status" value="1"/>
</dbReference>